<evidence type="ECO:0000313" key="11">
    <source>
        <dbReference type="EMBL" id="POZ22803.1"/>
    </source>
</evidence>
<comment type="subcellular location">
    <subcellularLocation>
        <location evidence="1 7">Periplasm</location>
    </subcellularLocation>
</comment>
<dbReference type="InterPro" id="IPR050643">
    <property type="entry name" value="Periplasmic_pilus_chap"/>
</dbReference>
<dbReference type="PROSITE" id="PS00635">
    <property type="entry name" value="PILI_CHAPERONE"/>
    <property type="match status" value="1"/>
</dbReference>
<protein>
    <submittedName>
        <fullName evidence="11">Long polar fimbrial chaperone LpfB</fullName>
    </submittedName>
</protein>
<evidence type="ECO:0000256" key="8">
    <source>
        <dbReference type="SAM" id="SignalP"/>
    </source>
</evidence>
<reference evidence="11 12" key="1">
    <citation type="submission" date="2018-02" db="EMBL/GenBank/DDBJ databases">
        <title>Lelliotia aquatilis sp. nov., isolated from drinking water.</title>
        <authorList>
            <person name="Kaempfer P."/>
            <person name="Glaeser S."/>
            <person name="Exner M."/>
            <person name="Doijad S."/>
            <person name="Chakraborty T."/>
        </authorList>
    </citation>
    <scope>NUCLEOTIDE SEQUENCE [LARGE SCALE GENOMIC DNA]</scope>
    <source>
        <strain evidence="11 12">6331-17</strain>
    </source>
</reference>
<dbReference type="InterPro" id="IPR036316">
    <property type="entry name" value="Pili_assmbl_chap_C_dom_sf"/>
</dbReference>
<feature type="signal peptide" evidence="8">
    <location>
        <begin position="1"/>
        <end position="23"/>
    </location>
</feature>
<dbReference type="InterPro" id="IPR016147">
    <property type="entry name" value="Pili_assmbl_chaperone_N"/>
</dbReference>
<keyword evidence="5" id="KW-0574">Periplasm</keyword>
<evidence type="ECO:0000259" key="9">
    <source>
        <dbReference type="Pfam" id="PF00345"/>
    </source>
</evidence>
<evidence type="ECO:0000256" key="1">
    <source>
        <dbReference type="ARBA" id="ARBA00004418"/>
    </source>
</evidence>
<evidence type="ECO:0000256" key="7">
    <source>
        <dbReference type="RuleBase" id="RU003918"/>
    </source>
</evidence>
<dbReference type="InterPro" id="IPR008962">
    <property type="entry name" value="PapD-like_sf"/>
</dbReference>
<feature type="domain" description="Pili assembly chaperone C-terminal" evidence="10">
    <location>
        <begin position="167"/>
        <end position="223"/>
    </location>
</feature>
<evidence type="ECO:0000256" key="6">
    <source>
        <dbReference type="ARBA" id="ARBA00023186"/>
    </source>
</evidence>
<dbReference type="PANTHER" id="PTHR30251">
    <property type="entry name" value="PILUS ASSEMBLY CHAPERONE"/>
    <property type="match status" value="1"/>
</dbReference>
<evidence type="ECO:0000256" key="5">
    <source>
        <dbReference type="ARBA" id="ARBA00022764"/>
    </source>
</evidence>
<feature type="chain" id="PRO_5046286123" evidence="8">
    <location>
        <begin position="24"/>
        <end position="231"/>
    </location>
</feature>
<evidence type="ECO:0000256" key="4">
    <source>
        <dbReference type="ARBA" id="ARBA00022729"/>
    </source>
</evidence>
<dbReference type="InterPro" id="IPR018046">
    <property type="entry name" value="Pili_assmbl_chaperone_CS"/>
</dbReference>
<accession>A0ABX5A180</accession>
<keyword evidence="6 7" id="KW-0143">Chaperone</keyword>
<comment type="caution">
    <text evidence="11">The sequence shown here is derived from an EMBL/GenBank/DDBJ whole genome shotgun (WGS) entry which is preliminary data.</text>
</comment>
<dbReference type="Pfam" id="PF00345">
    <property type="entry name" value="PapD_N"/>
    <property type="match status" value="1"/>
</dbReference>
<evidence type="ECO:0000313" key="12">
    <source>
        <dbReference type="Proteomes" id="UP000237025"/>
    </source>
</evidence>
<dbReference type="Proteomes" id="UP000237025">
    <property type="component" value="Unassembled WGS sequence"/>
</dbReference>
<evidence type="ECO:0000256" key="2">
    <source>
        <dbReference type="ARBA" id="ARBA00007399"/>
    </source>
</evidence>
<dbReference type="PANTHER" id="PTHR30251:SF11">
    <property type="entry name" value="CHAPERONE PROTEIN FIMC-RELATED"/>
    <property type="match status" value="1"/>
</dbReference>
<gene>
    <name evidence="11" type="ORF">C3712_11620</name>
</gene>
<dbReference type="SUPFAM" id="SSF49584">
    <property type="entry name" value="Periplasmic chaperone C-domain"/>
    <property type="match status" value="1"/>
</dbReference>
<comment type="similarity">
    <text evidence="2 7">Belongs to the periplasmic pilus chaperone family.</text>
</comment>
<keyword evidence="3" id="KW-1029">Fimbrium biogenesis</keyword>
<name>A0ABX5A180_9ENTR</name>
<feature type="domain" description="Pili assembly chaperone N-terminal" evidence="9">
    <location>
        <begin position="26"/>
        <end position="144"/>
    </location>
</feature>
<organism evidence="11 12">
    <name type="scientific">Lelliottia aquatilis</name>
    <dbReference type="NCBI Taxonomy" id="2080838"/>
    <lineage>
        <taxon>Bacteria</taxon>
        <taxon>Pseudomonadati</taxon>
        <taxon>Pseudomonadota</taxon>
        <taxon>Gammaproteobacteria</taxon>
        <taxon>Enterobacterales</taxon>
        <taxon>Enterobacteriaceae</taxon>
        <taxon>Lelliottia</taxon>
    </lineage>
</organism>
<dbReference type="PRINTS" id="PR00969">
    <property type="entry name" value="CHAPERONPILI"/>
</dbReference>
<dbReference type="EMBL" id="PQVW01000007">
    <property type="protein sequence ID" value="POZ22803.1"/>
    <property type="molecule type" value="Genomic_DNA"/>
</dbReference>
<sequence>MYMKLKPLFAATALLFASHSVFASDGIVLGATRVVYSADAKEASLTVDNHSSKQYFLVQSWVDDKDGNKKVPFSITPPLFRLNANKENMLRIMKTGGQLPNDRESVYWLNVKAIPPAPEAGEAQNVLQLAIKTRIKMFYRPADLPGKADESPKALQWSVQGGELIAKNPTAYSVTLDSVKLSGNEIKNVNLVMPKSEAHFKLPAGVQGKQVVFTTINDYGGVTPAITAAVN</sequence>
<dbReference type="InterPro" id="IPR013783">
    <property type="entry name" value="Ig-like_fold"/>
</dbReference>
<dbReference type="SUPFAM" id="SSF49354">
    <property type="entry name" value="PapD-like"/>
    <property type="match status" value="1"/>
</dbReference>
<dbReference type="Pfam" id="PF02753">
    <property type="entry name" value="PapD_C"/>
    <property type="match status" value="1"/>
</dbReference>
<keyword evidence="4 8" id="KW-0732">Signal</keyword>
<keyword evidence="12" id="KW-1185">Reference proteome</keyword>
<proteinExistence type="inferred from homology"/>
<evidence type="ECO:0000259" key="10">
    <source>
        <dbReference type="Pfam" id="PF02753"/>
    </source>
</evidence>
<evidence type="ECO:0000256" key="3">
    <source>
        <dbReference type="ARBA" id="ARBA00022558"/>
    </source>
</evidence>
<dbReference type="InterPro" id="IPR001829">
    <property type="entry name" value="Pili_assmbl_chaperone_bac"/>
</dbReference>
<dbReference type="Gene3D" id="2.60.40.10">
    <property type="entry name" value="Immunoglobulins"/>
    <property type="match status" value="2"/>
</dbReference>
<dbReference type="InterPro" id="IPR016148">
    <property type="entry name" value="Pili_assmbl_chaperone_C"/>
</dbReference>